<feature type="active site" description="Charge relay system" evidence="6 7">
    <location>
        <position position="150"/>
    </location>
</feature>
<evidence type="ECO:0000256" key="7">
    <source>
        <dbReference type="PROSITE-ProRule" id="PRU01240"/>
    </source>
</evidence>
<dbReference type="GO" id="GO:0006508">
    <property type="term" value="P:proteolysis"/>
    <property type="evidence" value="ECO:0007669"/>
    <property type="project" value="UniProtKB-KW"/>
</dbReference>
<dbReference type="PRINTS" id="PR00723">
    <property type="entry name" value="SUBTILISIN"/>
</dbReference>
<evidence type="ECO:0000256" key="8">
    <source>
        <dbReference type="SAM" id="SignalP"/>
    </source>
</evidence>
<dbReference type="InterPro" id="IPR045051">
    <property type="entry name" value="SBT"/>
</dbReference>
<feature type="signal peptide" evidence="8">
    <location>
        <begin position="1"/>
        <end position="23"/>
    </location>
</feature>
<dbReference type="PANTHER" id="PTHR10795">
    <property type="entry name" value="PROPROTEIN CONVERTASE SUBTILISIN/KEXIN"/>
    <property type="match status" value="1"/>
</dbReference>
<dbReference type="InterPro" id="IPR015500">
    <property type="entry name" value="Peptidase_S8_subtilisin-rel"/>
</dbReference>
<dbReference type="InterPro" id="IPR037045">
    <property type="entry name" value="S8pro/Inhibitor_I9_sf"/>
</dbReference>
<proteinExistence type="inferred from homology"/>
<protein>
    <submittedName>
        <fullName evidence="13">Subtilisin-like protease SBT1.2</fullName>
    </submittedName>
</protein>
<feature type="domain" description="Subtilisin-like protease fibronectin type-III" evidence="12">
    <location>
        <begin position="648"/>
        <end position="746"/>
    </location>
</feature>
<keyword evidence="4 7" id="KW-0378">Hydrolase</keyword>
<dbReference type="SUPFAM" id="SSF52743">
    <property type="entry name" value="Subtilisin-like"/>
    <property type="match status" value="1"/>
</dbReference>
<keyword evidence="5 7" id="KW-0720">Serine protease</keyword>
<dbReference type="Pfam" id="PF02225">
    <property type="entry name" value="PA"/>
    <property type="match status" value="1"/>
</dbReference>
<dbReference type="GO" id="GO:0004252">
    <property type="term" value="F:serine-type endopeptidase activity"/>
    <property type="evidence" value="ECO:0007669"/>
    <property type="project" value="UniProtKB-UniRule"/>
</dbReference>
<evidence type="ECO:0000256" key="4">
    <source>
        <dbReference type="ARBA" id="ARBA00022801"/>
    </source>
</evidence>
<dbReference type="Pfam" id="PF17766">
    <property type="entry name" value="fn3_6"/>
    <property type="match status" value="1"/>
</dbReference>
<feature type="domain" description="Peptidase S8/S53" evidence="9">
    <location>
        <begin position="141"/>
        <end position="569"/>
    </location>
</feature>
<evidence type="ECO:0000259" key="11">
    <source>
        <dbReference type="Pfam" id="PF05922"/>
    </source>
</evidence>
<dbReference type="InterPro" id="IPR036852">
    <property type="entry name" value="Peptidase_S8/S53_dom_sf"/>
</dbReference>
<dbReference type="InterPro" id="IPR034197">
    <property type="entry name" value="Peptidases_S8_3"/>
</dbReference>
<dbReference type="Gene3D" id="2.60.40.2310">
    <property type="match status" value="1"/>
</dbReference>
<dbReference type="FunFam" id="3.50.30.30:FF:000005">
    <property type="entry name" value="subtilisin-like protease SBT1.5"/>
    <property type="match status" value="1"/>
</dbReference>
<feature type="chain" id="PRO_5041994050" evidence="8">
    <location>
        <begin position="24"/>
        <end position="749"/>
    </location>
</feature>
<keyword evidence="2 7" id="KW-0645">Protease</keyword>
<dbReference type="InterPro" id="IPR041469">
    <property type="entry name" value="Subtilisin-like_FN3"/>
</dbReference>
<keyword evidence="3 8" id="KW-0732">Signal</keyword>
<dbReference type="Gene3D" id="3.30.70.80">
    <property type="entry name" value="Peptidase S8 propeptide/proteinase inhibitor I9"/>
    <property type="match status" value="1"/>
</dbReference>
<feature type="domain" description="PA" evidence="10">
    <location>
        <begin position="363"/>
        <end position="453"/>
    </location>
</feature>
<evidence type="ECO:0000313" key="13">
    <source>
        <dbReference type="EMBL" id="KAK4389486.1"/>
    </source>
</evidence>
<dbReference type="PROSITE" id="PS00137">
    <property type="entry name" value="SUBTILASE_HIS"/>
    <property type="match status" value="1"/>
</dbReference>
<dbReference type="Proteomes" id="UP001289374">
    <property type="component" value="Unassembled WGS sequence"/>
</dbReference>
<sequence>MANLMSFITLICFLSLSRRPAFAADTPEGSSLRTYIVHVERPDGEERTADQSEDLESWYRSFLPPSTRSSNEADERMLYSYRSVFKGFAARLSPDEVKDVEKKEGFVYARPEKILPLHTTNSPRFLGLNQNTGFWNSSNYGRGVIIGVLDGGIFHQHPSFSDDGMPRPPAKWKGKCELNTTRCNNKIIGARYLLRFGEPNLIDNDGHGTHCAGTAAGNFVRGANVLGVANGTAAGIAPHAHLAMYKVCDVACPESSILAGIDTAVEDGVDVLSISIGSGRDNFARDFAAIGAFGAMEKGVFVSCSAGNSGPFSSTLSNQAPWVLTVGASTTDRKTRATAVLGNNQQFHGGSAFQPNNFRPTMLPLVYAGTVNTGDPSARFCSERSLNGTNIRGKIVLCDFGGGVSRIEKGEAIRSAGGAAMILVNSEAIANTTLAEAHVIPATHVSYADGLRIKAYISSVTAPIATIRFDGTVFGDNRAPVVAAFSSRGPNSLSPGILKPDILGPGVDVLAAWHIPLDNNTNTNLRFNMISGTSMSCPHLSGVAALLKSAHPNWSPAAIKSAIMTTADVVNHAQNIIEDERFLPAGIFATGAGHVNPSRANDPGLIYDIRPQDYIPYLCGLNYTNREVGYILQRQVNCSEVSHIPEAQLNYPTFTLTFAPASTPQVYTRTVTNVGDPISSYSLEIVPPPGINVRVDPTTLNFTRANQQMQYRVTFTRLASAQSGEVVQGFLRWTSSKHSVRSRIAVILQ</sequence>
<feature type="domain" description="Inhibitor I9" evidence="11">
    <location>
        <begin position="34"/>
        <end position="118"/>
    </location>
</feature>
<accession>A0AAE1W9Y9</accession>
<evidence type="ECO:0000256" key="3">
    <source>
        <dbReference type="ARBA" id="ARBA00022729"/>
    </source>
</evidence>
<name>A0AAE1W9Y9_9LAMI</name>
<dbReference type="Pfam" id="PF05922">
    <property type="entry name" value="Inhibitor_I9"/>
    <property type="match status" value="1"/>
</dbReference>
<evidence type="ECO:0000256" key="6">
    <source>
        <dbReference type="PIRSR" id="PIRSR615500-1"/>
    </source>
</evidence>
<dbReference type="EMBL" id="JACGWL010000013">
    <property type="protein sequence ID" value="KAK4389486.1"/>
    <property type="molecule type" value="Genomic_DNA"/>
</dbReference>
<gene>
    <name evidence="13" type="ORF">Sango_2285600</name>
</gene>
<reference evidence="13" key="1">
    <citation type="submission" date="2020-06" db="EMBL/GenBank/DDBJ databases">
        <authorList>
            <person name="Li T."/>
            <person name="Hu X."/>
            <person name="Zhang T."/>
            <person name="Song X."/>
            <person name="Zhang H."/>
            <person name="Dai N."/>
            <person name="Sheng W."/>
            <person name="Hou X."/>
            <person name="Wei L."/>
        </authorList>
    </citation>
    <scope>NUCLEOTIDE SEQUENCE</scope>
    <source>
        <strain evidence="13">K16</strain>
        <tissue evidence="13">Leaf</tissue>
    </source>
</reference>
<dbReference type="Gene3D" id="3.50.30.30">
    <property type="match status" value="1"/>
</dbReference>
<evidence type="ECO:0000259" key="12">
    <source>
        <dbReference type="Pfam" id="PF17766"/>
    </source>
</evidence>
<dbReference type="InterPro" id="IPR000209">
    <property type="entry name" value="Peptidase_S8/S53_dom"/>
</dbReference>
<evidence type="ECO:0000256" key="2">
    <source>
        <dbReference type="ARBA" id="ARBA00022670"/>
    </source>
</evidence>
<dbReference type="CDD" id="cd04852">
    <property type="entry name" value="Peptidases_S8_3"/>
    <property type="match status" value="1"/>
</dbReference>
<comment type="similarity">
    <text evidence="1 7">Belongs to the peptidase S8 family.</text>
</comment>
<evidence type="ECO:0000259" key="10">
    <source>
        <dbReference type="Pfam" id="PF02225"/>
    </source>
</evidence>
<keyword evidence="14" id="KW-1185">Reference proteome</keyword>
<dbReference type="InterPro" id="IPR003137">
    <property type="entry name" value="PA_domain"/>
</dbReference>
<organism evidence="13 14">
    <name type="scientific">Sesamum angolense</name>
    <dbReference type="NCBI Taxonomy" id="2727404"/>
    <lineage>
        <taxon>Eukaryota</taxon>
        <taxon>Viridiplantae</taxon>
        <taxon>Streptophyta</taxon>
        <taxon>Embryophyta</taxon>
        <taxon>Tracheophyta</taxon>
        <taxon>Spermatophyta</taxon>
        <taxon>Magnoliopsida</taxon>
        <taxon>eudicotyledons</taxon>
        <taxon>Gunneridae</taxon>
        <taxon>Pentapetalae</taxon>
        <taxon>asterids</taxon>
        <taxon>lamiids</taxon>
        <taxon>Lamiales</taxon>
        <taxon>Pedaliaceae</taxon>
        <taxon>Sesamum</taxon>
    </lineage>
</organism>
<evidence type="ECO:0000259" key="9">
    <source>
        <dbReference type="Pfam" id="PF00082"/>
    </source>
</evidence>
<feature type="active site" description="Charge relay system" evidence="6 7">
    <location>
        <position position="534"/>
    </location>
</feature>
<dbReference type="PROSITE" id="PS51892">
    <property type="entry name" value="SUBTILASE"/>
    <property type="match status" value="1"/>
</dbReference>
<comment type="caution">
    <text evidence="13">The sequence shown here is derived from an EMBL/GenBank/DDBJ whole genome shotgun (WGS) entry which is preliminary data.</text>
</comment>
<dbReference type="CDD" id="cd02120">
    <property type="entry name" value="PA_subtilisin_like"/>
    <property type="match status" value="1"/>
</dbReference>
<dbReference type="AlphaFoldDB" id="A0AAE1W9Y9"/>
<evidence type="ECO:0000256" key="1">
    <source>
        <dbReference type="ARBA" id="ARBA00011073"/>
    </source>
</evidence>
<dbReference type="InterPro" id="IPR010259">
    <property type="entry name" value="S8pro/Inhibitor_I9"/>
</dbReference>
<dbReference type="Pfam" id="PF00082">
    <property type="entry name" value="Peptidase_S8"/>
    <property type="match status" value="1"/>
</dbReference>
<dbReference type="InterPro" id="IPR022398">
    <property type="entry name" value="Peptidase_S8_His-AS"/>
</dbReference>
<evidence type="ECO:0000313" key="14">
    <source>
        <dbReference type="Proteomes" id="UP001289374"/>
    </source>
</evidence>
<evidence type="ECO:0000256" key="5">
    <source>
        <dbReference type="ARBA" id="ARBA00022825"/>
    </source>
</evidence>
<reference evidence="13" key="2">
    <citation type="journal article" date="2024" name="Plant">
        <title>Genomic evolution and insights into agronomic trait innovations of Sesamum species.</title>
        <authorList>
            <person name="Miao H."/>
            <person name="Wang L."/>
            <person name="Qu L."/>
            <person name="Liu H."/>
            <person name="Sun Y."/>
            <person name="Le M."/>
            <person name="Wang Q."/>
            <person name="Wei S."/>
            <person name="Zheng Y."/>
            <person name="Lin W."/>
            <person name="Duan Y."/>
            <person name="Cao H."/>
            <person name="Xiong S."/>
            <person name="Wang X."/>
            <person name="Wei L."/>
            <person name="Li C."/>
            <person name="Ma Q."/>
            <person name="Ju M."/>
            <person name="Zhao R."/>
            <person name="Li G."/>
            <person name="Mu C."/>
            <person name="Tian Q."/>
            <person name="Mei H."/>
            <person name="Zhang T."/>
            <person name="Gao T."/>
            <person name="Zhang H."/>
        </authorList>
    </citation>
    <scope>NUCLEOTIDE SEQUENCE</scope>
    <source>
        <strain evidence="13">K16</strain>
    </source>
</reference>
<dbReference type="Gene3D" id="3.40.50.200">
    <property type="entry name" value="Peptidase S8/S53 domain"/>
    <property type="match status" value="1"/>
</dbReference>
<feature type="active site" description="Charge relay system" evidence="6 7">
    <location>
        <position position="207"/>
    </location>
</feature>